<organism evidence="6 7">
    <name type="scientific">Rhodococcus gannanensis</name>
    <dbReference type="NCBI Taxonomy" id="1960308"/>
    <lineage>
        <taxon>Bacteria</taxon>
        <taxon>Bacillati</taxon>
        <taxon>Actinomycetota</taxon>
        <taxon>Actinomycetes</taxon>
        <taxon>Mycobacteriales</taxon>
        <taxon>Nocardiaceae</taxon>
        <taxon>Rhodococcus</taxon>
    </lineage>
</organism>
<dbReference type="PANTHER" id="PTHR30055:SF234">
    <property type="entry name" value="HTH-TYPE TRANSCRIPTIONAL REGULATOR BETI"/>
    <property type="match status" value="1"/>
</dbReference>
<keyword evidence="2 4" id="KW-0238">DNA-binding</keyword>
<accession>A0ABW4P1U2</accession>
<dbReference type="InterPro" id="IPR001647">
    <property type="entry name" value="HTH_TetR"/>
</dbReference>
<dbReference type="PRINTS" id="PR00455">
    <property type="entry name" value="HTHTETR"/>
</dbReference>
<dbReference type="Gene3D" id="1.10.357.10">
    <property type="entry name" value="Tetracycline Repressor, domain 2"/>
    <property type="match status" value="1"/>
</dbReference>
<dbReference type="SUPFAM" id="SSF46689">
    <property type="entry name" value="Homeodomain-like"/>
    <property type="match status" value="1"/>
</dbReference>
<dbReference type="Proteomes" id="UP001597286">
    <property type="component" value="Unassembled WGS sequence"/>
</dbReference>
<dbReference type="InterPro" id="IPR050109">
    <property type="entry name" value="HTH-type_TetR-like_transc_reg"/>
</dbReference>
<feature type="DNA-binding region" description="H-T-H motif" evidence="4">
    <location>
        <begin position="37"/>
        <end position="56"/>
    </location>
</feature>
<evidence type="ECO:0000313" key="6">
    <source>
        <dbReference type="EMBL" id="MFD1812056.1"/>
    </source>
</evidence>
<comment type="caution">
    <text evidence="6">The sequence shown here is derived from an EMBL/GenBank/DDBJ whole genome shotgun (WGS) entry which is preliminary data.</text>
</comment>
<evidence type="ECO:0000259" key="5">
    <source>
        <dbReference type="PROSITE" id="PS50977"/>
    </source>
</evidence>
<keyword evidence="1" id="KW-0805">Transcription regulation</keyword>
<evidence type="ECO:0000256" key="2">
    <source>
        <dbReference type="ARBA" id="ARBA00023125"/>
    </source>
</evidence>
<proteinExistence type="predicted"/>
<evidence type="ECO:0000313" key="7">
    <source>
        <dbReference type="Proteomes" id="UP001597286"/>
    </source>
</evidence>
<dbReference type="RefSeq" id="WP_378484578.1">
    <property type="nucleotide sequence ID" value="NZ_JBHUFB010000009.1"/>
</dbReference>
<keyword evidence="3" id="KW-0804">Transcription</keyword>
<gene>
    <name evidence="6" type="ORF">ACFSJG_07520</name>
</gene>
<feature type="domain" description="HTH tetR-type" evidence="5">
    <location>
        <begin position="14"/>
        <end position="74"/>
    </location>
</feature>
<name>A0ABW4P1U2_9NOCA</name>
<keyword evidence="7" id="KW-1185">Reference proteome</keyword>
<evidence type="ECO:0000256" key="1">
    <source>
        <dbReference type="ARBA" id="ARBA00023015"/>
    </source>
</evidence>
<dbReference type="InterPro" id="IPR009057">
    <property type="entry name" value="Homeodomain-like_sf"/>
</dbReference>
<protein>
    <submittedName>
        <fullName evidence="6">TetR/AcrR family transcriptional regulator</fullName>
    </submittedName>
</protein>
<dbReference type="PROSITE" id="PS50977">
    <property type="entry name" value="HTH_TETR_2"/>
    <property type="match status" value="1"/>
</dbReference>
<dbReference type="PANTHER" id="PTHR30055">
    <property type="entry name" value="HTH-TYPE TRANSCRIPTIONAL REGULATOR RUTR"/>
    <property type="match status" value="1"/>
</dbReference>
<dbReference type="EMBL" id="JBHUFB010000009">
    <property type="protein sequence ID" value="MFD1812056.1"/>
    <property type="molecule type" value="Genomic_DNA"/>
</dbReference>
<reference evidence="7" key="1">
    <citation type="journal article" date="2019" name="Int. J. Syst. Evol. Microbiol.">
        <title>The Global Catalogue of Microorganisms (GCM) 10K type strain sequencing project: providing services to taxonomists for standard genome sequencing and annotation.</title>
        <authorList>
            <consortium name="The Broad Institute Genomics Platform"/>
            <consortium name="The Broad Institute Genome Sequencing Center for Infectious Disease"/>
            <person name="Wu L."/>
            <person name="Ma J."/>
        </authorList>
    </citation>
    <scope>NUCLEOTIDE SEQUENCE [LARGE SCALE GENOMIC DNA]</scope>
    <source>
        <strain evidence="7">DT72</strain>
    </source>
</reference>
<dbReference type="Pfam" id="PF00440">
    <property type="entry name" value="TetR_N"/>
    <property type="match status" value="1"/>
</dbReference>
<evidence type="ECO:0000256" key="3">
    <source>
        <dbReference type="ARBA" id="ARBA00023163"/>
    </source>
</evidence>
<sequence>MSESSAGSIYGDADARRRRTLDAAAALLAEGGYSALTIRSVAKRAGTSTGLIYQYFADKQDIFMALLNEAIVESMDRIAAMPRDGGVAALLAAIIDDSARRWNQVGRMSAIWRDAEGNADSDRESLREVHRVAVLYDQQVMRAVTKAAELEGRALLDDEGVLPFLLSGLQGLATTVANNWASHLDPSELVSFSAEALTRAITRK</sequence>
<evidence type="ECO:0000256" key="4">
    <source>
        <dbReference type="PROSITE-ProRule" id="PRU00335"/>
    </source>
</evidence>